<dbReference type="EMBL" id="CP011371">
    <property type="protein sequence ID" value="AKJ28684.1"/>
    <property type="molecule type" value="Genomic_DNA"/>
</dbReference>
<comment type="similarity">
    <text evidence="1">Belongs to the carbohydrate kinase PfkB family.</text>
</comment>
<dbReference type="InterPro" id="IPR029056">
    <property type="entry name" value="Ribokinase-like"/>
</dbReference>
<dbReference type="PATRIC" id="fig|413882.6.peg.2095"/>
<dbReference type="Pfam" id="PF00294">
    <property type="entry name" value="PfkB"/>
    <property type="match status" value="1"/>
</dbReference>
<reference evidence="7 8" key="1">
    <citation type="submission" date="2015-05" db="EMBL/GenBank/DDBJ databases">
        <authorList>
            <person name="Tang B."/>
            <person name="Yu Y."/>
        </authorList>
    </citation>
    <scope>NUCLEOTIDE SEQUENCE [LARGE SCALE GENOMIC DNA]</scope>
    <source>
        <strain evidence="7 8">DSM 7029</strain>
    </source>
</reference>
<protein>
    <submittedName>
        <fullName evidence="7">Fructokinase</fullName>
    </submittedName>
</protein>
<evidence type="ECO:0000313" key="7">
    <source>
        <dbReference type="EMBL" id="AKJ28684.1"/>
    </source>
</evidence>
<keyword evidence="5" id="KW-0067">ATP-binding</keyword>
<evidence type="ECO:0000313" key="8">
    <source>
        <dbReference type="Proteomes" id="UP000035352"/>
    </source>
</evidence>
<dbReference type="PROSITE" id="PS00584">
    <property type="entry name" value="PFKB_KINASES_2"/>
    <property type="match status" value="1"/>
</dbReference>
<name>A0A0G3BGV9_9BURK</name>
<organism evidence="7 8">
    <name type="scientific">Caldimonas brevitalea</name>
    <dbReference type="NCBI Taxonomy" id="413882"/>
    <lineage>
        <taxon>Bacteria</taxon>
        <taxon>Pseudomonadati</taxon>
        <taxon>Pseudomonadota</taxon>
        <taxon>Betaproteobacteria</taxon>
        <taxon>Burkholderiales</taxon>
        <taxon>Sphaerotilaceae</taxon>
        <taxon>Caldimonas</taxon>
    </lineage>
</organism>
<dbReference type="InterPro" id="IPR050306">
    <property type="entry name" value="PfkB_Carbo_kinase"/>
</dbReference>
<dbReference type="OrthoDB" id="9779730at2"/>
<evidence type="ECO:0000256" key="5">
    <source>
        <dbReference type="ARBA" id="ARBA00022840"/>
    </source>
</evidence>
<keyword evidence="8" id="KW-1185">Reference proteome</keyword>
<evidence type="ECO:0000259" key="6">
    <source>
        <dbReference type="Pfam" id="PF00294"/>
    </source>
</evidence>
<keyword evidence="3" id="KW-0547">Nucleotide-binding</keyword>
<dbReference type="CDD" id="cd01167">
    <property type="entry name" value="bac_FRK"/>
    <property type="match status" value="1"/>
</dbReference>
<dbReference type="PANTHER" id="PTHR43085">
    <property type="entry name" value="HEXOKINASE FAMILY MEMBER"/>
    <property type="match status" value="1"/>
</dbReference>
<dbReference type="KEGG" id="pbh:AAW51_1993"/>
<evidence type="ECO:0000256" key="2">
    <source>
        <dbReference type="ARBA" id="ARBA00022679"/>
    </source>
</evidence>
<sequence>MFVVCGEALMDVYSEQRTAAGLLLDARVGGSPFNVAVGLARLGREVAFLGGMSTDAFGERLLQALAEEGVSTSRVVRSDAPTTLSVVGLNAQGVPQYAFHGHGAADRQLMPGSLPSLPADTRVLQFGSYAMVVEPVGSTLRSLAARERQRCVVAYDPNVRLNVEPDIARWQAVVDDMLASTHLLKISDEDLGLLYPGASADQLASRWLAAGVRLVIVTRGAEGCQAWTRGDQVSEAAPRVEVVDTVGAGDTFQAALLTWLDEQGLLSPQGLDALTADQLRGALTFAGRAAAITCGRRGADLPRREEVTG</sequence>
<dbReference type="AlphaFoldDB" id="A0A0G3BGV9"/>
<dbReference type="GO" id="GO:0016301">
    <property type="term" value="F:kinase activity"/>
    <property type="evidence" value="ECO:0007669"/>
    <property type="project" value="UniProtKB-KW"/>
</dbReference>
<evidence type="ECO:0000256" key="3">
    <source>
        <dbReference type="ARBA" id="ARBA00022741"/>
    </source>
</evidence>
<keyword evidence="2" id="KW-0808">Transferase</keyword>
<dbReference type="RefSeq" id="WP_047194500.1">
    <property type="nucleotide sequence ID" value="NZ_CP011371.1"/>
</dbReference>
<dbReference type="InterPro" id="IPR002173">
    <property type="entry name" value="Carboh/pur_kinase_PfkB_CS"/>
</dbReference>
<dbReference type="STRING" id="413882.AAW51_1993"/>
<evidence type="ECO:0000256" key="1">
    <source>
        <dbReference type="ARBA" id="ARBA00010688"/>
    </source>
</evidence>
<accession>A0A0G3BGV9</accession>
<feature type="domain" description="Carbohydrate kinase PfkB" evidence="6">
    <location>
        <begin position="3"/>
        <end position="302"/>
    </location>
</feature>
<dbReference type="InterPro" id="IPR011611">
    <property type="entry name" value="PfkB_dom"/>
</dbReference>
<dbReference type="PANTHER" id="PTHR43085:SF1">
    <property type="entry name" value="PSEUDOURIDINE KINASE-RELATED"/>
    <property type="match status" value="1"/>
</dbReference>
<dbReference type="Gene3D" id="3.40.1190.20">
    <property type="match status" value="1"/>
</dbReference>
<dbReference type="Proteomes" id="UP000035352">
    <property type="component" value="Chromosome"/>
</dbReference>
<dbReference type="SUPFAM" id="SSF53613">
    <property type="entry name" value="Ribokinase-like"/>
    <property type="match status" value="1"/>
</dbReference>
<keyword evidence="4 7" id="KW-0418">Kinase</keyword>
<proteinExistence type="inferred from homology"/>
<dbReference type="GO" id="GO:0005524">
    <property type="term" value="F:ATP binding"/>
    <property type="evidence" value="ECO:0007669"/>
    <property type="project" value="UniProtKB-KW"/>
</dbReference>
<gene>
    <name evidence="7" type="ORF">AAW51_1993</name>
</gene>
<evidence type="ECO:0000256" key="4">
    <source>
        <dbReference type="ARBA" id="ARBA00022777"/>
    </source>
</evidence>